<name>A0A344LE28_9PSEU</name>
<dbReference type="Proteomes" id="UP000250434">
    <property type="component" value="Chromosome"/>
</dbReference>
<protein>
    <submittedName>
        <fullName evidence="3">Uncharacterized protein</fullName>
    </submittedName>
</protein>
<keyword evidence="2" id="KW-0812">Transmembrane</keyword>
<feature type="region of interest" description="Disordered" evidence="1">
    <location>
        <begin position="171"/>
        <end position="260"/>
    </location>
</feature>
<feature type="compositionally biased region" description="Gly residues" evidence="1">
    <location>
        <begin position="187"/>
        <end position="199"/>
    </location>
</feature>
<evidence type="ECO:0000313" key="3">
    <source>
        <dbReference type="EMBL" id="AXB46302.1"/>
    </source>
</evidence>
<keyword evidence="2" id="KW-1133">Transmembrane helix</keyword>
<reference evidence="3 4" key="1">
    <citation type="submission" date="2016-04" db="EMBL/GenBank/DDBJ databases">
        <title>Complete genome sequence and analysis of deep-sea sediment isolate, Amycolatopsis sp. WP1.</title>
        <authorList>
            <person name="Wang H."/>
            <person name="Chen S."/>
            <person name="Wu Q."/>
        </authorList>
    </citation>
    <scope>NUCLEOTIDE SEQUENCE [LARGE SCALE GENOMIC DNA]</scope>
    <source>
        <strain evidence="3 4">WP1</strain>
    </source>
</reference>
<evidence type="ECO:0000256" key="2">
    <source>
        <dbReference type="SAM" id="Phobius"/>
    </source>
</evidence>
<keyword evidence="2" id="KW-0472">Membrane</keyword>
<gene>
    <name evidence="3" type="ORF">A4R43_30775</name>
</gene>
<dbReference type="AlphaFoldDB" id="A0A344LE28"/>
<dbReference type="KEGG" id="aab:A4R43_30775"/>
<evidence type="ECO:0000256" key="1">
    <source>
        <dbReference type="SAM" id="MobiDB-lite"/>
    </source>
</evidence>
<evidence type="ECO:0000313" key="4">
    <source>
        <dbReference type="Proteomes" id="UP000250434"/>
    </source>
</evidence>
<sequence length="312" mass="30773">MCNAFRSPHSPNRRTALVQHRLTRTFRSVLTATAIAALTTGGLALSTGTAAATTLQAGSCTAGVTGVSGDTVAITGSSVKALVKAGAQEAGTLAVGDWAANDIAKVSTIEVGQVGTGSASTQVSGSAIGLAVAKALEDTGSWGLGIDRKKTLASVERKVAGNCGLTAYASDYREPTSEQQPATQPGGSTGTQPGTGGNQGSVPGTLPLGTGSTMAPPPDYSNIPAATPGVALPPGARYGSAAPGPTSPEFGILGADPNTTQAPEVQNAGNADSLAASGQPDNTVQLPMLLAVVALAGVTASLVRTWVLRKAS</sequence>
<feature type="transmembrane region" description="Helical" evidence="2">
    <location>
        <begin position="286"/>
        <end position="307"/>
    </location>
</feature>
<accession>A0A344LE28</accession>
<proteinExistence type="predicted"/>
<organism evidence="3 4">
    <name type="scientific">Amycolatopsis albispora</name>
    <dbReference type="NCBI Taxonomy" id="1804986"/>
    <lineage>
        <taxon>Bacteria</taxon>
        <taxon>Bacillati</taxon>
        <taxon>Actinomycetota</taxon>
        <taxon>Actinomycetes</taxon>
        <taxon>Pseudonocardiales</taxon>
        <taxon>Pseudonocardiaceae</taxon>
        <taxon>Amycolatopsis</taxon>
    </lineage>
</organism>
<dbReference type="EMBL" id="CP015163">
    <property type="protein sequence ID" value="AXB46302.1"/>
    <property type="molecule type" value="Genomic_DNA"/>
</dbReference>
<keyword evidence="4" id="KW-1185">Reference proteome</keyword>